<dbReference type="EMBL" id="FO082060">
    <property type="protein sequence ID" value="CCE25385.1"/>
    <property type="molecule type" value="Genomic_DNA"/>
</dbReference>
<reference evidence="3" key="1">
    <citation type="journal article" date="2012" name="J. Bacteriol.">
        <title>Genome sequence of the haloalkaliphilic methanotrophic bacterium Methylomicrobium alcaliphilum 20Z.</title>
        <authorList>
            <person name="Vuilleumier S."/>
            <person name="Khmelenina V.N."/>
            <person name="Bringel F."/>
            <person name="Reshetnikov A.S."/>
            <person name="Lajus A."/>
            <person name="Mangenot S."/>
            <person name="Rouy Z."/>
            <person name="Op den Camp H.J."/>
            <person name="Jetten M.S."/>
            <person name="Dispirito A.A."/>
            <person name="Dunfield P."/>
            <person name="Klotz M.G."/>
            <person name="Semrau J.D."/>
            <person name="Stein L.Y."/>
            <person name="Barbe V."/>
            <person name="Medigue C."/>
            <person name="Trotsenko Y.A."/>
            <person name="Kalyuzhnaya M.G."/>
        </authorList>
    </citation>
    <scope>NUCLEOTIDE SEQUENCE [LARGE SCALE GENOMIC DNA]</scope>
    <source>
        <strain evidence="3">DSM 19304 / NCIMB 14124 / VKM B-2133 / 20Z</strain>
    </source>
</reference>
<dbReference type="HOGENOM" id="CLU_051180_3_0_6"/>
<dbReference type="SUPFAM" id="SSF52266">
    <property type="entry name" value="SGNH hydrolase"/>
    <property type="match status" value="1"/>
</dbReference>
<dbReference type="InterPro" id="IPR051532">
    <property type="entry name" value="Ester_Hydrolysis_Enzymes"/>
</dbReference>
<accession>G4SY76</accession>
<keyword evidence="3" id="KW-1185">Reference proteome</keyword>
<dbReference type="EC" id="3.1.1.5" evidence="2"/>
<evidence type="ECO:0000313" key="3">
    <source>
        <dbReference type="Proteomes" id="UP000008315"/>
    </source>
</evidence>
<dbReference type="EC" id="3.1.2.-" evidence="2"/>
<dbReference type="GO" id="GO:0006629">
    <property type="term" value="P:lipid metabolic process"/>
    <property type="evidence" value="ECO:0007669"/>
    <property type="project" value="InterPro"/>
</dbReference>
<gene>
    <name evidence="2" type="primary">tesA</name>
    <name evidence="2" type="ordered locus">MEALZ_3729</name>
</gene>
<dbReference type="PATRIC" id="fig|271065.3.peg.3853"/>
<dbReference type="KEGG" id="mah:MEALZ_3729"/>
<dbReference type="PANTHER" id="PTHR30383:SF24">
    <property type="entry name" value="THIOESTERASE 1_PROTEASE 1_LYSOPHOSPHOLIPASE L1"/>
    <property type="match status" value="1"/>
</dbReference>
<protein>
    <submittedName>
        <fullName evidence="2">Acyl-CoA thioesterase I (Protease I) (Lysophospholipase L1) (Lecithinase B)</fullName>
        <ecNumber evidence="2">3.1.1.5</ecNumber>
        <ecNumber evidence="2">3.1.2.-</ecNumber>
    </submittedName>
</protein>
<dbReference type="PROSITE" id="PS01098">
    <property type="entry name" value="LIPASE_GDSL_SER"/>
    <property type="match status" value="1"/>
</dbReference>
<dbReference type="Gene3D" id="3.40.50.1110">
    <property type="entry name" value="SGNH hydrolase"/>
    <property type="match status" value="1"/>
</dbReference>
<organism evidence="2 3">
    <name type="scientific">Methylotuvimicrobium alcaliphilum (strain DSM 19304 / NCIMB 14124 / VKM B-2133 / 20Z)</name>
    <name type="common">Methylomicrobium alcaliphilum</name>
    <dbReference type="NCBI Taxonomy" id="1091494"/>
    <lineage>
        <taxon>Bacteria</taxon>
        <taxon>Pseudomonadati</taxon>
        <taxon>Pseudomonadota</taxon>
        <taxon>Gammaproteobacteria</taxon>
        <taxon>Methylococcales</taxon>
        <taxon>Methylococcaceae</taxon>
        <taxon>Methylotuvimicrobium</taxon>
    </lineage>
</organism>
<name>G4SY76_META2</name>
<feature type="domain" description="SGNH hydrolase-type esterase" evidence="1">
    <location>
        <begin position="8"/>
        <end position="166"/>
    </location>
</feature>
<dbReference type="InterPro" id="IPR008265">
    <property type="entry name" value="Lipase_GDSL_AS"/>
</dbReference>
<dbReference type="PANTHER" id="PTHR30383">
    <property type="entry name" value="THIOESTERASE 1/PROTEASE 1/LYSOPHOSPHOLIPASE L1"/>
    <property type="match status" value="1"/>
</dbReference>
<dbReference type="CDD" id="cd01822">
    <property type="entry name" value="Lysophospholipase_L1_like"/>
    <property type="match status" value="1"/>
</dbReference>
<dbReference type="STRING" id="1091494.MEALZ_3729"/>
<dbReference type="Pfam" id="PF13472">
    <property type="entry name" value="Lipase_GDSL_2"/>
    <property type="match status" value="1"/>
</dbReference>
<sequence>MSAETIVVLGDSISAGYGIEAGKGWVDLLQKKLEAEKFPHQVVNESISGDTSAGGLARIDSALARHSPEWVLLELGGNDGLRGLTPKQMHDNLNEIVKRSKQAGAQVLLLGMRMPPNLGKRYIEIFYQVYPELAKEHDLPFVPFILEDVALKAELMQRDRIHPNADAQPIIAEKVWEYLGPLLK</sequence>
<keyword evidence="2" id="KW-0378">Hydrolase</keyword>
<proteinExistence type="predicted"/>
<dbReference type="InterPro" id="IPR036514">
    <property type="entry name" value="SGNH_hydro_sf"/>
</dbReference>
<dbReference type="AlphaFoldDB" id="G4SY76"/>
<evidence type="ECO:0000259" key="1">
    <source>
        <dbReference type="Pfam" id="PF13472"/>
    </source>
</evidence>
<dbReference type="InterPro" id="IPR013830">
    <property type="entry name" value="SGNH_hydro"/>
</dbReference>
<dbReference type="Proteomes" id="UP000008315">
    <property type="component" value="Chromosome"/>
</dbReference>
<dbReference type="GO" id="GO:0004622">
    <property type="term" value="F:phosphatidylcholine lysophospholipase activity"/>
    <property type="evidence" value="ECO:0007669"/>
    <property type="project" value="UniProtKB-EC"/>
</dbReference>
<evidence type="ECO:0000313" key="2">
    <source>
        <dbReference type="EMBL" id="CCE25385.1"/>
    </source>
</evidence>